<name>A0A074KRX4_9BACT</name>
<proteinExistence type="predicted"/>
<reference evidence="2 3" key="1">
    <citation type="submission" date="2014-04" db="EMBL/GenBank/DDBJ databases">
        <title>Characterization and application of a salt tolerant electro-active bacterium.</title>
        <authorList>
            <person name="Yang L."/>
            <person name="Wei S."/>
            <person name="Tay Q.X.M."/>
        </authorList>
    </citation>
    <scope>NUCLEOTIDE SEQUENCE [LARGE SCALE GENOMIC DNA]</scope>
    <source>
        <strain evidence="2 3">LY1</strain>
    </source>
</reference>
<dbReference type="EMBL" id="JMIH01000052">
    <property type="protein sequence ID" value="KEO71624.1"/>
    <property type="molecule type" value="Genomic_DNA"/>
</dbReference>
<evidence type="ECO:0000313" key="2">
    <source>
        <dbReference type="EMBL" id="KEO71624.1"/>
    </source>
</evidence>
<feature type="transmembrane region" description="Helical" evidence="1">
    <location>
        <begin position="39"/>
        <end position="60"/>
    </location>
</feature>
<evidence type="ECO:0000256" key="1">
    <source>
        <dbReference type="SAM" id="Phobius"/>
    </source>
</evidence>
<protein>
    <submittedName>
        <fullName evidence="2">Uncharacterized protein</fullName>
    </submittedName>
</protein>
<comment type="caution">
    <text evidence="2">The sequence shown here is derived from an EMBL/GenBank/DDBJ whole genome shotgun (WGS) entry which is preliminary data.</text>
</comment>
<accession>A0A074KRX4</accession>
<dbReference type="Proteomes" id="UP000027821">
    <property type="component" value="Unassembled WGS sequence"/>
</dbReference>
<dbReference type="AlphaFoldDB" id="A0A074KRX4"/>
<organism evidence="2 3">
    <name type="scientific">Anditalea andensis</name>
    <dbReference type="NCBI Taxonomy" id="1048983"/>
    <lineage>
        <taxon>Bacteria</taxon>
        <taxon>Pseudomonadati</taxon>
        <taxon>Bacteroidota</taxon>
        <taxon>Cytophagia</taxon>
        <taxon>Cytophagales</taxon>
        <taxon>Cytophagaceae</taxon>
        <taxon>Anditalea</taxon>
    </lineage>
</organism>
<evidence type="ECO:0000313" key="3">
    <source>
        <dbReference type="Proteomes" id="UP000027821"/>
    </source>
</evidence>
<keyword evidence="1" id="KW-1133">Transmembrane helix</keyword>
<keyword evidence="1" id="KW-0812">Transmembrane</keyword>
<sequence length="61" mass="7162">MVFVIGLLLLITGILLLLRNQRNNQQKEDVLLIDFQYRIMIYLLIGAGIVLLIRELMLLFF</sequence>
<keyword evidence="3" id="KW-1185">Reference proteome</keyword>
<gene>
    <name evidence="2" type="ORF">EL17_24060</name>
</gene>
<keyword evidence="1" id="KW-0472">Membrane</keyword>